<sequence>MVLPKLSLPVVEVILAVCEGEDLKPNPSLKGGVAEMVKTFSPSQCMDQAVFSNSVQDQSRRLDRQNFDFCLY</sequence>
<keyword evidence="2" id="KW-1185">Reference proteome</keyword>
<protein>
    <submittedName>
        <fullName evidence="1">Uncharacterized protein</fullName>
    </submittedName>
</protein>
<dbReference type="Proteomes" id="UP000233556">
    <property type="component" value="Unassembled WGS sequence"/>
</dbReference>
<reference evidence="2" key="2">
    <citation type="submission" date="2017-12" db="EMBL/GenBank/DDBJ databases">
        <title>Genome sequence of the Bar-tailed Godwit (Limosa lapponica baueri).</title>
        <authorList>
            <person name="Lima N.C.B."/>
            <person name="Parody-Merino A.M."/>
            <person name="Battley P.F."/>
            <person name="Fidler A.E."/>
            <person name="Prosdocimi F."/>
        </authorList>
    </citation>
    <scope>NUCLEOTIDE SEQUENCE [LARGE SCALE GENOMIC DNA]</scope>
</reference>
<dbReference type="EMBL" id="KZ509602">
    <property type="protein sequence ID" value="PKU33905.1"/>
    <property type="molecule type" value="Genomic_DNA"/>
</dbReference>
<evidence type="ECO:0000313" key="2">
    <source>
        <dbReference type="Proteomes" id="UP000233556"/>
    </source>
</evidence>
<accession>A0A2I0TJG3</accession>
<evidence type="ECO:0000313" key="1">
    <source>
        <dbReference type="EMBL" id="PKU33905.1"/>
    </source>
</evidence>
<proteinExistence type="predicted"/>
<organism evidence="1 2">
    <name type="scientific">Limosa lapponica baueri</name>
    <dbReference type="NCBI Taxonomy" id="1758121"/>
    <lineage>
        <taxon>Eukaryota</taxon>
        <taxon>Metazoa</taxon>
        <taxon>Chordata</taxon>
        <taxon>Craniata</taxon>
        <taxon>Vertebrata</taxon>
        <taxon>Euteleostomi</taxon>
        <taxon>Archelosauria</taxon>
        <taxon>Archosauria</taxon>
        <taxon>Dinosauria</taxon>
        <taxon>Saurischia</taxon>
        <taxon>Theropoda</taxon>
        <taxon>Coelurosauria</taxon>
        <taxon>Aves</taxon>
        <taxon>Neognathae</taxon>
        <taxon>Neoaves</taxon>
        <taxon>Charadriiformes</taxon>
        <taxon>Scolopacidae</taxon>
        <taxon>Limosa</taxon>
    </lineage>
</organism>
<dbReference type="AlphaFoldDB" id="A0A2I0TJG3"/>
<name>A0A2I0TJG3_LIMLA</name>
<reference evidence="2" key="1">
    <citation type="submission" date="2017-11" db="EMBL/GenBank/DDBJ databases">
        <authorList>
            <person name="Lima N.C."/>
            <person name="Parody-Merino A.M."/>
            <person name="Battley P.F."/>
            <person name="Fidler A.E."/>
            <person name="Prosdocimi F."/>
        </authorList>
    </citation>
    <scope>NUCLEOTIDE SEQUENCE [LARGE SCALE GENOMIC DNA]</scope>
</reference>
<gene>
    <name evidence="1" type="ORF">llap_15791</name>
</gene>